<reference evidence="2 3" key="1">
    <citation type="submission" date="2016-11" db="EMBL/GenBank/DDBJ databases">
        <title>The potential of Streptococcus salivarius to inhibit the production of volatile sulphur compounds in the oral cavity.</title>
        <authorList>
            <person name="Sun L."/>
            <person name="Li Z."/>
            <person name="Jin D."/>
            <person name="Zhao H."/>
        </authorList>
    </citation>
    <scope>NUCLEOTIDE SEQUENCE [LARGE SCALE GENOMIC DNA]</scope>
    <source>
        <strain evidence="2 3">ICDC2</strain>
    </source>
</reference>
<proteinExistence type="predicted"/>
<feature type="domain" description="DUF6287" evidence="1">
    <location>
        <begin position="167"/>
        <end position="197"/>
    </location>
</feature>
<organism evidence="2 3">
    <name type="scientific">Streptococcus salivarius</name>
    <dbReference type="NCBI Taxonomy" id="1304"/>
    <lineage>
        <taxon>Bacteria</taxon>
        <taxon>Bacillati</taxon>
        <taxon>Bacillota</taxon>
        <taxon>Bacilli</taxon>
        <taxon>Lactobacillales</taxon>
        <taxon>Streptococcaceae</taxon>
        <taxon>Streptococcus</taxon>
    </lineage>
</organism>
<evidence type="ECO:0000259" key="1">
    <source>
        <dbReference type="Pfam" id="PF19804"/>
    </source>
</evidence>
<dbReference type="Proteomes" id="UP000422997">
    <property type="component" value="Chromosome"/>
</dbReference>
<dbReference type="AlphaFoldDB" id="A0AB37D7W1"/>
<accession>A0AB37D7W1</accession>
<dbReference type="EMBL" id="CP018187">
    <property type="protein sequence ID" value="QGU79737.1"/>
    <property type="molecule type" value="Genomic_DNA"/>
</dbReference>
<dbReference type="InterPro" id="IPR046254">
    <property type="entry name" value="DUF6287"/>
</dbReference>
<sequence>MMKYKEEFYLLDGREDISLNQEDCDYFLYETDDTFNFKNKEDRGVIKNTIREKYEEFKASSIKQETYELKQGTYKFSFSRDYTELDTQEELRKKTFWSGWNSIAYEKYINDSTEHYFFVIGDIKENTDKAIRLHIIHFERAKLDKLLQKKELAANGVYYFYFSQERDLDIDEILKNDFSSLEGTWKNGKNEKLIIKGATITNKKHKLFIPSKNDNVDFPFLYVKPFFGGGYAMGLLKAGDKLPKFPDVSNYMRPRLVLGQTLVQYKEYDYFYRS</sequence>
<evidence type="ECO:0000313" key="2">
    <source>
        <dbReference type="EMBL" id="QGU79737.1"/>
    </source>
</evidence>
<protein>
    <recommendedName>
        <fullName evidence="1">DUF6287 domain-containing protein</fullName>
    </recommendedName>
</protein>
<dbReference type="Pfam" id="PF19804">
    <property type="entry name" value="DUF6287"/>
    <property type="match status" value="1"/>
</dbReference>
<evidence type="ECO:0000313" key="3">
    <source>
        <dbReference type="Proteomes" id="UP000422997"/>
    </source>
</evidence>
<name>A0AB37D7W1_STRSL</name>
<gene>
    <name evidence="2" type="ORF">BSR19_00650</name>
</gene>